<keyword evidence="11" id="KW-0505">Motor protein</keyword>
<name>A0A9N9WS94_9DIPT</name>
<dbReference type="GO" id="GO:0051959">
    <property type="term" value="F:dynein light intermediate chain binding"/>
    <property type="evidence" value="ECO:0007669"/>
    <property type="project" value="InterPro"/>
</dbReference>
<dbReference type="Gene3D" id="1.20.920.20">
    <property type="match status" value="1"/>
</dbReference>
<keyword evidence="9" id="KW-0243">Dynein</keyword>
<evidence type="ECO:0000256" key="10">
    <source>
        <dbReference type="ARBA" id="ARBA00023054"/>
    </source>
</evidence>
<dbReference type="Gene3D" id="3.10.490.20">
    <property type="match status" value="1"/>
</dbReference>
<dbReference type="Pfam" id="PF12774">
    <property type="entry name" value="AAA_6"/>
    <property type="match status" value="1"/>
</dbReference>
<dbReference type="InterPro" id="IPR004273">
    <property type="entry name" value="Dynein_heavy_D6_P-loop"/>
</dbReference>
<dbReference type="Gene3D" id="1.20.140.100">
    <property type="entry name" value="Dynein heavy chain, N-terminal domain 2"/>
    <property type="match status" value="1"/>
</dbReference>
<dbReference type="InterPro" id="IPR041658">
    <property type="entry name" value="AAA_lid_11"/>
</dbReference>
<feature type="domain" description="Dynein heavy chain coiled coil stalk" evidence="17">
    <location>
        <begin position="2796"/>
        <end position="3120"/>
    </location>
</feature>
<evidence type="ECO:0000256" key="9">
    <source>
        <dbReference type="ARBA" id="ARBA00023017"/>
    </source>
</evidence>
<feature type="coiled-coil region" evidence="13">
    <location>
        <begin position="2811"/>
        <end position="2877"/>
    </location>
</feature>
<evidence type="ECO:0000256" key="1">
    <source>
        <dbReference type="ARBA" id="ARBA00004245"/>
    </source>
</evidence>
<dbReference type="Pfam" id="PF22597">
    <property type="entry name" value="DYN_lid"/>
    <property type="match status" value="1"/>
</dbReference>
<dbReference type="GO" id="GO:0030286">
    <property type="term" value="C:dynein complex"/>
    <property type="evidence" value="ECO:0007669"/>
    <property type="project" value="UniProtKB-KW"/>
</dbReference>
<dbReference type="Pfam" id="PF12780">
    <property type="entry name" value="AAA_8"/>
    <property type="match status" value="1"/>
</dbReference>
<dbReference type="InterPro" id="IPR035706">
    <property type="entry name" value="AAA_9"/>
</dbReference>
<protein>
    <recommendedName>
        <fullName evidence="3">Dynein heavy chain, cytoplasmic</fullName>
    </recommendedName>
</protein>
<evidence type="ECO:0000256" key="7">
    <source>
        <dbReference type="ARBA" id="ARBA00022741"/>
    </source>
</evidence>
<evidence type="ECO:0000256" key="5">
    <source>
        <dbReference type="ARBA" id="ARBA00022701"/>
    </source>
</evidence>
<dbReference type="FunFam" id="1.20.920.20:FF:000002">
    <property type="entry name" value="Cytoplasmic dynein 1 heavy chain"/>
    <property type="match status" value="1"/>
</dbReference>
<dbReference type="Gene3D" id="1.20.58.1120">
    <property type="match status" value="1"/>
</dbReference>
<gene>
    <name evidence="22" type="ORF">CHIRRI_LOCUS9931</name>
</gene>
<evidence type="ECO:0000259" key="16">
    <source>
        <dbReference type="Pfam" id="PF12774"/>
    </source>
</evidence>
<evidence type="ECO:0000256" key="4">
    <source>
        <dbReference type="ARBA" id="ARBA00022490"/>
    </source>
</evidence>
<dbReference type="InterPro" id="IPR042228">
    <property type="entry name" value="Dynein_linker_3"/>
</dbReference>
<evidence type="ECO:0000259" key="20">
    <source>
        <dbReference type="Pfam" id="PF18198"/>
    </source>
</evidence>
<dbReference type="InterPro" id="IPR013602">
    <property type="entry name" value="Dynein_heavy_linker"/>
</dbReference>
<dbReference type="SUPFAM" id="SSF52540">
    <property type="entry name" value="P-loop containing nucleoside triphosphate hydrolases"/>
    <property type="match status" value="3"/>
</dbReference>
<keyword evidence="6" id="KW-0677">Repeat</keyword>
<evidence type="ECO:0000256" key="11">
    <source>
        <dbReference type="ARBA" id="ARBA00023175"/>
    </source>
</evidence>
<sequence length="4187" mass="482942">MDPINFILNTSANFFNLSQSTDDSYVRDFLENDSQRVLSASLNDTRKSIQFQNKIPNEYQNILLFYKTSQKRDVNANSFGQKSDLGMLTLEGGIVKSIYNSLSSIFVPSAINKNECSSDIINLIENLQTNLSVSLGVAETGITSIKDEIQFWRQKATNSTTKSDKDAARIFAEELNNLSKVIEDFTSLKSIQKLDNLEDLMDRVQYILDELWRVPNFQYPQNRMISVIDVLSSMIVSCCIDDMMNQQDDIWSTNSMNLNELISHVMDIMNNWIQICDSLTRLFWTNCDQHPWIGQSYIPSLITRFKIRVEEILDIKQIHKQISILSSEDESVDFKSRDYFYSFRDINIFDTTPIGDKYWNNAKTKFEQSLSAIDEKIAANIKFSIQNAINNPRQVIYIFSRYENILKRQKIKDALRIECDHLHQAVMVFMKQLNEALGDKSSHADDDDDVSQLVSEIKWLKIIEYQVQQINQICQNVLNDREDFEELKKKVSDFQGELEQSLKHNYNEWCEQSMSSVVSGELVLKDNEPVVKFEKADRQLMTVTYNPKLLTFCQDLRHLKNFGFHTIPNDLIKYGTIGRKYVKYARNLQQIANFHNTIGDRIIPCQRPIMLKNAMELSNLVKSQSVSWNNEESVKKYIMVLQEAINQLSKDNNLLSGYHENMKKSIIKLMSTDLLKQSNVWKSELKTLRDSIATLERKGFTNLNLFRLHWDYQLYKALEYQLILFLIDSKEKLPDINIDLVFRNQQLQFRPTLEEIRHEYYSQIRKYVEMPLHFHGFSDNSNKLFRVMVERNRSRFKSLYDKAERNFHRLCEFRDLWLPWVSLGCVNLENLCQVHLSSWEHWDRNFKSCKNFSQKIAKIQKSEERIDCFVVNVAPVRSHIEFIARSFWETLSVSLRSSILEDNSILHEYITTALNVLQHIPNDDNGIITASFKYEKIVQDLPRMTELLKNVQSKNTCLIGWCKESVGSLDSLLVQWEKLLPLIDNHQLLLQGQLEVIKENLLSKINGLNGDAEKFLIKWEDTLKDLESNADVDFEIFKDRKLQWLEFLDKRDMLIAECEKFNATFTKDLNDKFQKIEDDIKRHGEQWTLFEDFLNDYDKIEQEEWSIYRRKPYVFADFLTKWENKTNNMITVPAMRIKKQIEKFRTIMPTLTMLQSDSLGDKHWASIFNIIGLPPKSYHDIKLHDVLKYAPALAENTNDVKTVVHQAYSEQIVRQAITELEQWGVVANLKLFTHLDSRNESIMLIKEFQEALNKIGDNQCLLQSAKNTVAIDSFMDQIELWENKLNLISYILNNLCQIQKKWIYLEPIFANGTLRSGDTSFNRIDKDFRYIMRDISSNPKVISLVKINNIQMIIESLLNQLQHCQNTLTTYMTSKRDSFPRFYFLSDDDLLEILGQASKENIIQKHINKLFPGIYKLDLILEDKNTKIKSIKTSEGDNVQLSSIISTTDSVETWLTKLDTEIKTTLKQQIRICYQTNDMSLETIEKFPMQVLCLVNSINFTSKLEKSIMGMSLNATLNSLKIDISNFSIMLQNSSNSLTQLKIRSLLFDLVYHVTTVEYLIRHNVTNLNDWHWLQQIKFYYNTRNEVVSIKVVNAEFEYSYEYLGNYNKLVYTSLTHNCYLTLTQAMYLGLGGNPFGPAGTGKTECVKSLGAMMGRMVLVFNCNENIDTSAMALILTGISRCGAWACFDEFNRLQEETLSAIAMLIQPLQIALKEKQEVVHMLDKNIPLNRHSCIFVTLNPADEDYGGRNQLPSNLQALFRPIVMQQPEPKEIAKVMLFIEGFKFAEEIGKRIVELFDLSNKLLSPQRHYDWGLRELKTVLSACGKALSTALTSQQDLKIKDEMEIVVQSLKPNVMSKLTRNDCKRFEMLLEDVFPQLNISGDAHEEFKVKIEETFQVMGLSRNERQIDKCIELYEQLRKRIGVAVYGPPSSGKSTVISVLKTVLMSMHKTIRTYIISPKSMERSQLLGKLDINTRQWYDGVLTQTAIAVNSEPLDVTSWIICDGDVDPEWIEALNSVLDDNKLLTLPSGWRIQFGSNVNFIFETHDLVNASPATISRMGIVKFSPEDLPPMSIVDSWTLKHQNNDTMKLMVEKYFENVLSNFEDVSRLSPLFPRISIVRNILNVMPNVDSQDEFVVELIKSLNAMVDPKDRNKFSNTILDQYNVYTSNPNQAEYLYFNKFRNIVDTYSSDDISSVSSNNNNQEYATTLFKTASVKSSCDLLRNILKNLDKPSFILSGPSGNGKSLMINSIVAEFSGYQLVTINCSAQLNANQVLQILKQNCLVISGIRGKEYKPKQSRLILFMKNIDLCPIDSWGTSEVIELLLQIINRSGFYSENLEWISISGLQVCGTLMDITKQNLSTRFLSKCNIILTNYPNEHDMQNIITNFLSFIYSKFKISMKKEQMCEVMLEIYKEIKINFTADLSNHYKFTPKMIEEWVIGLTHYPNDNNFYYGFFYELSKIFGDRLMTIEHEMIFSDIIMHNLKYFNIKYDANETFFIQNSAASSQLQMIDAKNWKEMIEKNLPICNSEAAIIDLPVTNELMKSVASMVRALSRPGTNICLAGKLGSGRFESTVLACTLLNVKMFYPQVTKNYSLNEFVNDLRLVMQTCGLENEVAVFYIDQVWISYFPDLLKSCEAILEDSFFANENLFGEDLETVANSLKGAAQLEGYQDSLVSFFLNRVKKNLHLVVSLETTTSSFQEILKTFKSLYTKTEFIWLQDISVHTKLIICESVIRLMKNDSNLTSNAELSTKYYENVINECGLWIDSPKRSIQLIKSYYLIHMQTEKKKMSSKTKLELGIQKLSDAYKYVAKLKDDAKEKEKALAEKRQLANQALEMISTTMKSANDQKTDMLKLKSKTEENGEILKQRKVEIEKELSLVEPLLKEASAAVGQIKTEALSEIRSLRAPPETIRDILEGVLRLMGIRDTSWNSMKSFLAKRGVKEDIRSLNPSLISPENCTEVERLIINKSESFDPRNAKRASTAAAPLASWVLACVKYSKVIQSIKPLELEQNELEKNLKKTENQMKSLSSGIDDVNVKVKELSEQLNGYTQEAAVLEIKLEETRKTLKSTEVLVEKLSSEYNNWTTELTAINSEIKDLDKESFMIALCLTHFSHMLEEERTKFLANISESLRKKFELLNVIYTDQDKLVWESLGLSSDKQSIENAALITKCLQLPFTSAPIPLLLDPTASASKWLNEFLKSKSIKFEILNQNDDRFTYNLELGVRFGKVLIIDDVTQNFTASLLSLLSMKIHSRFNKKMLHIGNKLIDLHEDFRLILVTSNDIKHLSGEINANVTIIPFTLTASGLTDQLLSKWISIKHPETEQKRIQLLQNEGKLMQEKIHLQDKLLEELSHAEGDILKNEKLLATLNQIKESSTDIEKSLNESHEVRIKLLENYNEYKDICSQSATFYVGMSKIYELHPKSFTKIFLEVLDKQKDYGDLTDPFVEIVKKTYLMLNRSIKKSEQAQLGLNVCRCAFRKKISDVEWEMFIFNFADSDTTVDSSIPRWVKKELIPKLSNLKMQHSAFYQKLNLDNDFEWQNFIDAAENVQKSFPNIQLTDFQRLLVYQIFRPDQLVTIINEATANMLNLKYDSFTQSGIKQLLTEVESTEPILVVAANGADPTNEIKDYVKSIGNISNFIEIYVGKGQEVHNMSTVLTGAEDGKIVCVKNVHLMPQFMQTIELKMKSTNISAQFRLIYVCESDKNMPKHLVNKCKKLLIEPPNGIKHKIFNLLEQHQAIVRENRDFRHMKLYIALFILHSILQERRSFITQGWCKWYEFGDADVKAAIDFITAVNGKSYNVDWTILKGLVEKIVYGGRVDNNQDFEKIILMINEYFDAKVMNAKWTPKSFNITIPNANSIEEYQNALMKMEGNDTKPEMFGLSSASSISRNITICRNLLKDLRKVHFNIDESENYEKRIKPLMIMWKKFMNVANIDSLNKIKEESISEVNPWRLFKTSEIILANNLSRKISETLAKFTTIDLNSISDSDKNVLLVLSDNSVPYEWRKMWQGPKLASEFLKSVSVRIQTVSKFLNSLDASIDEVDFSKIFNVDSFLSTVKLVTSRDMQVSTSDLVMESFTDEMKFESTKHQKNKIIKVAPLQVDGLSFENNMLSTSDHFKAGNLTNNIFIYFKETVKGNPDDDPHIYPIPLYSTYIREKLLCTINLNTRLDKNDIIYSGTALIVPNN</sequence>
<dbReference type="GO" id="GO:0005524">
    <property type="term" value="F:ATP binding"/>
    <property type="evidence" value="ECO:0007669"/>
    <property type="project" value="UniProtKB-KW"/>
</dbReference>
<evidence type="ECO:0000313" key="22">
    <source>
        <dbReference type="EMBL" id="CAG9807081.1"/>
    </source>
</evidence>
<evidence type="ECO:0000256" key="13">
    <source>
        <dbReference type="SAM" id="Coils"/>
    </source>
</evidence>
<dbReference type="InterPro" id="IPR024743">
    <property type="entry name" value="Dynein_HC_stalk"/>
</dbReference>
<dbReference type="GO" id="GO:0030473">
    <property type="term" value="P:nuclear migration along microtubule"/>
    <property type="evidence" value="ECO:0007669"/>
    <property type="project" value="UniProtKB-ARBA"/>
</dbReference>
<dbReference type="InterPro" id="IPR027417">
    <property type="entry name" value="P-loop_NTPase"/>
</dbReference>
<keyword evidence="8" id="KW-0067">ATP-binding</keyword>
<keyword evidence="23" id="KW-1185">Reference proteome</keyword>
<evidence type="ECO:0000259" key="19">
    <source>
        <dbReference type="Pfam" id="PF12781"/>
    </source>
</evidence>
<dbReference type="Pfam" id="PF08393">
    <property type="entry name" value="DHC_N2"/>
    <property type="match status" value="1"/>
</dbReference>
<dbReference type="Gene3D" id="1.20.920.30">
    <property type="match status" value="1"/>
</dbReference>
<keyword evidence="10 13" id="KW-0175">Coiled coil</keyword>
<evidence type="ECO:0000259" key="21">
    <source>
        <dbReference type="Pfam" id="PF22597"/>
    </source>
</evidence>
<dbReference type="PANTHER" id="PTHR45703:SF22">
    <property type="entry name" value="DYNEIN CYTOPLASMIC 2 HEAVY CHAIN 1"/>
    <property type="match status" value="1"/>
</dbReference>
<dbReference type="Proteomes" id="UP001153620">
    <property type="component" value="Chromosome 3"/>
</dbReference>
<evidence type="ECO:0000256" key="8">
    <source>
        <dbReference type="ARBA" id="ARBA00022840"/>
    </source>
</evidence>
<dbReference type="Pfam" id="PF12775">
    <property type="entry name" value="AAA_7"/>
    <property type="match status" value="1"/>
</dbReference>
<evidence type="ECO:0000259" key="17">
    <source>
        <dbReference type="Pfam" id="PF12777"/>
    </source>
</evidence>
<comment type="similarity">
    <text evidence="2">Belongs to the dynein heavy chain family.</text>
</comment>
<evidence type="ECO:0000256" key="3">
    <source>
        <dbReference type="ARBA" id="ARBA00022197"/>
    </source>
</evidence>
<dbReference type="Pfam" id="PF12777">
    <property type="entry name" value="MT"/>
    <property type="match status" value="1"/>
</dbReference>
<dbReference type="Pfam" id="PF03028">
    <property type="entry name" value="Dynein_heavy"/>
    <property type="match status" value="1"/>
</dbReference>
<evidence type="ECO:0000259" key="14">
    <source>
        <dbReference type="Pfam" id="PF03028"/>
    </source>
</evidence>
<feature type="domain" description="Dynein heavy chain AAA lid" evidence="20">
    <location>
        <begin position="3751"/>
        <end position="3885"/>
    </location>
</feature>
<keyword evidence="7" id="KW-0547">Nucleotide-binding</keyword>
<dbReference type="Gene3D" id="1.10.8.720">
    <property type="entry name" value="Region D6 of dynein motor"/>
    <property type="match status" value="1"/>
</dbReference>
<dbReference type="FunFam" id="3.20.180.20:FF:000002">
    <property type="entry name" value="Cytoplasmic dynein heavy chain 1"/>
    <property type="match status" value="1"/>
</dbReference>
<evidence type="ECO:0000256" key="6">
    <source>
        <dbReference type="ARBA" id="ARBA00022737"/>
    </source>
</evidence>
<dbReference type="GO" id="GO:0000235">
    <property type="term" value="C:astral microtubule"/>
    <property type="evidence" value="ECO:0007669"/>
    <property type="project" value="UniProtKB-ARBA"/>
</dbReference>
<dbReference type="GO" id="GO:0005938">
    <property type="term" value="C:cell cortex"/>
    <property type="evidence" value="ECO:0007669"/>
    <property type="project" value="UniProtKB-ARBA"/>
</dbReference>
<keyword evidence="4" id="KW-0963">Cytoplasm</keyword>
<dbReference type="Gene3D" id="3.40.50.300">
    <property type="entry name" value="P-loop containing nucleotide triphosphate hydrolases"/>
    <property type="match status" value="5"/>
</dbReference>
<feature type="domain" description="Dynein heavy chain linker" evidence="15">
    <location>
        <begin position="1074"/>
        <end position="1472"/>
    </location>
</feature>
<evidence type="ECO:0000256" key="2">
    <source>
        <dbReference type="ARBA" id="ARBA00008887"/>
    </source>
</evidence>
<evidence type="ECO:0000256" key="12">
    <source>
        <dbReference type="ARBA" id="ARBA00023212"/>
    </source>
</evidence>
<keyword evidence="12" id="KW-0206">Cytoskeleton</keyword>
<dbReference type="Gene3D" id="6.10.140.1060">
    <property type="match status" value="1"/>
</dbReference>
<dbReference type="InterPro" id="IPR042219">
    <property type="entry name" value="AAA_lid_11_sf"/>
</dbReference>
<dbReference type="FunFam" id="3.40.50.300:FF:000996">
    <property type="entry name" value="Cytoplasmic dynein heavy chain"/>
    <property type="match status" value="1"/>
</dbReference>
<dbReference type="Gene3D" id="1.10.8.710">
    <property type="match status" value="1"/>
</dbReference>
<evidence type="ECO:0000259" key="15">
    <source>
        <dbReference type="Pfam" id="PF08393"/>
    </source>
</evidence>
<dbReference type="InterPro" id="IPR024317">
    <property type="entry name" value="Dynein_heavy_chain_D4_dom"/>
</dbReference>
<dbReference type="InterPro" id="IPR042222">
    <property type="entry name" value="Dynein_2_N"/>
</dbReference>
<dbReference type="Pfam" id="PF12781">
    <property type="entry name" value="AAA_9"/>
    <property type="match status" value="1"/>
</dbReference>
<evidence type="ECO:0000313" key="23">
    <source>
        <dbReference type="Proteomes" id="UP001153620"/>
    </source>
</evidence>
<dbReference type="InterPro" id="IPR043157">
    <property type="entry name" value="Dynein_AAA1S"/>
</dbReference>
<organism evidence="22 23">
    <name type="scientific">Chironomus riparius</name>
    <dbReference type="NCBI Taxonomy" id="315576"/>
    <lineage>
        <taxon>Eukaryota</taxon>
        <taxon>Metazoa</taxon>
        <taxon>Ecdysozoa</taxon>
        <taxon>Arthropoda</taxon>
        <taxon>Hexapoda</taxon>
        <taxon>Insecta</taxon>
        <taxon>Pterygota</taxon>
        <taxon>Neoptera</taxon>
        <taxon>Endopterygota</taxon>
        <taxon>Diptera</taxon>
        <taxon>Nematocera</taxon>
        <taxon>Chironomoidea</taxon>
        <taxon>Chironomidae</taxon>
        <taxon>Chironominae</taxon>
        <taxon>Chironomus</taxon>
    </lineage>
</organism>
<dbReference type="Pfam" id="PF18198">
    <property type="entry name" value="AAA_lid_11"/>
    <property type="match status" value="1"/>
</dbReference>
<feature type="domain" description="Dynein heavy chain AAA module D4" evidence="18">
    <location>
        <begin position="2534"/>
        <end position="2784"/>
    </location>
</feature>
<dbReference type="EMBL" id="OU895879">
    <property type="protein sequence ID" value="CAG9807081.1"/>
    <property type="molecule type" value="Genomic_DNA"/>
</dbReference>
<dbReference type="InterPro" id="IPR035699">
    <property type="entry name" value="AAA_6"/>
</dbReference>
<dbReference type="InterPro" id="IPR026983">
    <property type="entry name" value="DHC"/>
</dbReference>
<dbReference type="Gene3D" id="3.20.180.20">
    <property type="entry name" value="Dynein heavy chain, N-terminal domain 2"/>
    <property type="match status" value="1"/>
</dbReference>
<dbReference type="GO" id="GO:0008569">
    <property type="term" value="F:minus-end-directed microtubule motor activity"/>
    <property type="evidence" value="ECO:0007669"/>
    <property type="project" value="InterPro"/>
</dbReference>
<dbReference type="PANTHER" id="PTHR45703">
    <property type="entry name" value="DYNEIN HEAVY CHAIN"/>
    <property type="match status" value="1"/>
</dbReference>
<dbReference type="GO" id="GO:1902850">
    <property type="term" value="P:microtubule cytoskeleton organization involved in mitosis"/>
    <property type="evidence" value="ECO:0007669"/>
    <property type="project" value="UniProtKB-ARBA"/>
</dbReference>
<feature type="domain" description="Dynein heavy chain hydrolytic ATP-binding dynein motor region" evidence="16">
    <location>
        <begin position="1599"/>
        <end position="1935"/>
    </location>
</feature>
<feature type="domain" description="Dynein heavy chain region D6 P-loop" evidence="14">
    <location>
        <begin position="3609"/>
        <end position="3718"/>
    </location>
</feature>
<dbReference type="GO" id="GO:0000070">
    <property type="term" value="P:mitotic sister chromatid segregation"/>
    <property type="evidence" value="ECO:0007669"/>
    <property type="project" value="UniProtKB-ARBA"/>
</dbReference>
<keyword evidence="5" id="KW-0493">Microtubule</keyword>
<feature type="domain" description="Dynein heavy chain ATP-binding dynein motor region" evidence="19">
    <location>
        <begin position="3152"/>
        <end position="3380"/>
    </location>
</feature>
<evidence type="ECO:0000259" key="18">
    <source>
        <dbReference type="Pfam" id="PF12780"/>
    </source>
</evidence>
<dbReference type="GO" id="GO:0045505">
    <property type="term" value="F:dynein intermediate chain binding"/>
    <property type="evidence" value="ECO:0007669"/>
    <property type="project" value="InterPro"/>
</dbReference>
<accession>A0A9N9WS94</accession>
<reference evidence="22" key="2">
    <citation type="submission" date="2022-10" db="EMBL/GenBank/DDBJ databases">
        <authorList>
            <consortium name="ENA_rothamsted_submissions"/>
            <consortium name="culmorum"/>
            <person name="King R."/>
        </authorList>
    </citation>
    <scope>NUCLEOTIDE SEQUENCE</scope>
</reference>
<feature type="coiled-coil region" evidence="13">
    <location>
        <begin position="3006"/>
        <end position="3103"/>
    </location>
</feature>
<feature type="domain" description="Dynein 2 heavy chain 1 cytoplasmic ATPase lid" evidence="21">
    <location>
        <begin position="2397"/>
        <end position="2472"/>
    </location>
</feature>
<proteinExistence type="inferred from homology"/>
<reference evidence="22" key="1">
    <citation type="submission" date="2022-01" db="EMBL/GenBank/DDBJ databases">
        <authorList>
            <person name="King R."/>
        </authorList>
    </citation>
    <scope>NUCLEOTIDE SEQUENCE</scope>
</reference>
<comment type="subcellular location">
    <subcellularLocation>
        <location evidence="1">Cytoplasm</location>
        <location evidence="1">Cytoskeleton</location>
    </subcellularLocation>
</comment>
<dbReference type="InterPro" id="IPR054354">
    <property type="entry name" value="DYNC2H1-like_lid"/>
</dbReference>
<dbReference type="OrthoDB" id="447173at2759"/>
<dbReference type="InterPro" id="IPR043160">
    <property type="entry name" value="Dynein_C_barrel"/>
</dbReference>